<protein>
    <submittedName>
        <fullName evidence="2">Uncharacterized protein</fullName>
    </submittedName>
</protein>
<sequence length="349" mass="37984">MDAPAAAPNNNNNNTDTPTKTTTRGSQWDVLNATPPPNSNNASGSLNNAEDNHHPVPCKADDSDNVPNFQNNNLNLNEESSLHLQKERGGHDNGNEELADAFDVATFGSDSAAAKSAKEKETTRQRTQRLFREGERRSGRVARVQLEKEQKEALAVALAAENAERGEARVTRDGPNKGKKDKTSTLKAEDAVQALAVAWDDSTDNGPFAPSATAAFQRSPAAGLRRRAIVVGTRGGTRDDTGDAIDEEAEEAKARRLRQAWLEGGSKFSQGIKYLNATDDTHAETRRLYAKTRDECASVQEDADKDGEQARKRLRGAEVHPLVRLTSKDVEIDDAAAYTRMLARSILNL</sequence>
<proteinExistence type="predicted"/>
<dbReference type="EMBL" id="BNJQ01000030">
    <property type="protein sequence ID" value="GHP10713.1"/>
    <property type="molecule type" value="Genomic_DNA"/>
</dbReference>
<dbReference type="Proteomes" id="UP000660262">
    <property type="component" value="Unassembled WGS sequence"/>
</dbReference>
<accession>A0A830HVC1</accession>
<organism evidence="2 3">
    <name type="scientific">Pycnococcus provasolii</name>
    <dbReference type="NCBI Taxonomy" id="41880"/>
    <lineage>
        <taxon>Eukaryota</taxon>
        <taxon>Viridiplantae</taxon>
        <taxon>Chlorophyta</taxon>
        <taxon>Pseudoscourfieldiophyceae</taxon>
        <taxon>Pseudoscourfieldiales</taxon>
        <taxon>Pycnococcaceae</taxon>
        <taxon>Pycnococcus</taxon>
    </lineage>
</organism>
<evidence type="ECO:0000256" key="1">
    <source>
        <dbReference type="SAM" id="MobiDB-lite"/>
    </source>
</evidence>
<comment type="caution">
    <text evidence="2">The sequence shown here is derived from an EMBL/GenBank/DDBJ whole genome shotgun (WGS) entry which is preliminary data.</text>
</comment>
<gene>
    <name evidence="2" type="ORF">PPROV_000944400</name>
</gene>
<feature type="compositionally biased region" description="Basic and acidic residues" evidence="1">
    <location>
        <begin position="50"/>
        <end position="62"/>
    </location>
</feature>
<feature type="region of interest" description="Disordered" evidence="1">
    <location>
        <begin position="165"/>
        <end position="185"/>
    </location>
</feature>
<evidence type="ECO:0000313" key="3">
    <source>
        <dbReference type="Proteomes" id="UP000660262"/>
    </source>
</evidence>
<feature type="region of interest" description="Disordered" evidence="1">
    <location>
        <begin position="1"/>
        <end position="77"/>
    </location>
</feature>
<evidence type="ECO:0000313" key="2">
    <source>
        <dbReference type="EMBL" id="GHP10713.1"/>
    </source>
</evidence>
<feature type="compositionally biased region" description="Low complexity" evidence="1">
    <location>
        <begin position="1"/>
        <end position="23"/>
    </location>
</feature>
<feature type="compositionally biased region" description="Low complexity" evidence="1">
    <location>
        <begin position="39"/>
        <end position="49"/>
    </location>
</feature>
<reference evidence="2" key="1">
    <citation type="submission" date="2020-10" db="EMBL/GenBank/DDBJ databases">
        <title>Unveiling of a novel bifunctional photoreceptor, Dualchrome1, isolated from a cosmopolitan green alga.</title>
        <authorList>
            <person name="Suzuki S."/>
            <person name="Kawachi M."/>
        </authorList>
    </citation>
    <scope>NUCLEOTIDE SEQUENCE</scope>
    <source>
        <strain evidence="2">NIES 2893</strain>
    </source>
</reference>
<name>A0A830HVC1_9CHLO</name>
<keyword evidence="3" id="KW-1185">Reference proteome</keyword>
<dbReference type="AlphaFoldDB" id="A0A830HVC1"/>